<gene>
    <name evidence="9" type="ORF">HK100_004275</name>
</gene>
<feature type="signal peptide" evidence="7">
    <location>
        <begin position="1"/>
        <end position="26"/>
    </location>
</feature>
<dbReference type="PANTHER" id="PTHR48022">
    <property type="entry name" value="PLASTIDIC GLUCOSE TRANSPORTER 4"/>
    <property type="match status" value="1"/>
</dbReference>
<evidence type="ECO:0000256" key="2">
    <source>
        <dbReference type="ARBA" id="ARBA00010992"/>
    </source>
</evidence>
<dbReference type="InterPro" id="IPR005828">
    <property type="entry name" value="MFS_sugar_transport-like"/>
</dbReference>
<dbReference type="InterPro" id="IPR036259">
    <property type="entry name" value="MFS_trans_sf"/>
</dbReference>
<feature type="domain" description="Major facilitator superfamily (MFS) profile" evidence="8">
    <location>
        <begin position="1"/>
        <end position="235"/>
    </location>
</feature>
<dbReference type="Gene3D" id="1.20.1250.20">
    <property type="entry name" value="MFS general substrate transporter like domains"/>
    <property type="match status" value="1"/>
</dbReference>
<dbReference type="Pfam" id="PF00083">
    <property type="entry name" value="Sugar_tr"/>
    <property type="match status" value="1"/>
</dbReference>
<evidence type="ECO:0000259" key="8">
    <source>
        <dbReference type="PROSITE" id="PS50850"/>
    </source>
</evidence>
<keyword evidence="7" id="KW-0732">Signal</keyword>
<evidence type="ECO:0000313" key="9">
    <source>
        <dbReference type="EMBL" id="KAJ3133553.1"/>
    </source>
</evidence>
<dbReference type="PANTHER" id="PTHR48022:SF79">
    <property type="entry name" value="LACTOSE PERMEASE, PUTATIVE (AFU_ORTHOLOGUE AFUA_6G01860)-RELATED"/>
    <property type="match status" value="1"/>
</dbReference>
<protein>
    <recommendedName>
        <fullName evidence="8">Major facilitator superfamily (MFS) profile domain-containing protein</fullName>
    </recommendedName>
</protein>
<keyword evidence="10" id="KW-1185">Reference proteome</keyword>
<comment type="similarity">
    <text evidence="2">Belongs to the major facilitator superfamily. Sugar transporter (TC 2.A.1.1) family.</text>
</comment>
<evidence type="ECO:0000256" key="3">
    <source>
        <dbReference type="ARBA" id="ARBA00022692"/>
    </source>
</evidence>
<dbReference type="InterPro" id="IPR020846">
    <property type="entry name" value="MFS_dom"/>
</dbReference>
<feature type="transmembrane region" description="Helical" evidence="6">
    <location>
        <begin position="92"/>
        <end position="111"/>
    </location>
</feature>
<accession>A0AAD5XJK9</accession>
<reference evidence="9" key="1">
    <citation type="submission" date="2020-05" db="EMBL/GenBank/DDBJ databases">
        <title>Phylogenomic resolution of chytrid fungi.</title>
        <authorList>
            <person name="Stajich J.E."/>
            <person name="Amses K."/>
            <person name="Simmons R."/>
            <person name="Seto K."/>
            <person name="Myers J."/>
            <person name="Bonds A."/>
            <person name="Quandt C.A."/>
            <person name="Barry K."/>
            <person name="Liu P."/>
            <person name="Grigoriev I."/>
            <person name="Longcore J.E."/>
            <person name="James T.Y."/>
        </authorList>
    </citation>
    <scope>NUCLEOTIDE SEQUENCE</scope>
    <source>
        <strain evidence="9">JEL0513</strain>
    </source>
</reference>
<comment type="caution">
    <text evidence="9">The sequence shown here is derived from an EMBL/GenBank/DDBJ whole genome shotgun (WGS) entry which is preliminary data.</text>
</comment>
<feature type="transmembrane region" description="Helical" evidence="6">
    <location>
        <begin position="58"/>
        <end position="80"/>
    </location>
</feature>
<evidence type="ECO:0000256" key="6">
    <source>
        <dbReference type="SAM" id="Phobius"/>
    </source>
</evidence>
<dbReference type="AlphaFoldDB" id="A0AAD5XJK9"/>
<evidence type="ECO:0000313" key="10">
    <source>
        <dbReference type="Proteomes" id="UP001211907"/>
    </source>
</evidence>
<keyword evidence="5 6" id="KW-0472">Membrane</keyword>
<organism evidence="9 10">
    <name type="scientific">Physocladia obscura</name>
    <dbReference type="NCBI Taxonomy" id="109957"/>
    <lineage>
        <taxon>Eukaryota</taxon>
        <taxon>Fungi</taxon>
        <taxon>Fungi incertae sedis</taxon>
        <taxon>Chytridiomycota</taxon>
        <taxon>Chytridiomycota incertae sedis</taxon>
        <taxon>Chytridiomycetes</taxon>
        <taxon>Chytridiales</taxon>
        <taxon>Chytriomycetaceae</taxon>
        <taxon>Physocladia</taxon>
    </lineage>
</organism>
<evidence type="ECO:0000256" key="4">
    <source>
        <dbReference type="ARBA" id="ARBA00022989"/>
    </source>
</evidence>
<sequence length="235" mass="26176">MAEVKPKTLWSLYLILILVFINSANNSYDGSMFGSVLSFQEFKDYFCINAQDTPTGRLASIINVGNIIGGFAAIAAPIFVTELSPPHIRGTLVGLYNCFWYAGSFLSRVTVISLNNDVGDLKWRLPLFLQMTPSVIVILTIWLLPESPRYLILKGRDEEATRILAKYHADGDVNAEIVTSQVSEIKNALAVEEATRLDSFSSSMRGLIQILSKKSDLHRLFVSRNSTHQTQTQTN</sequence>
<keyword evidence="4 6" id="KW-1133">Transmembrane helix</keyword>
<feature type="transmembrane region" description="Helical" evidence="6">
    <location>
        <begin position="123"/>
        <end position="144"/>
    </location>
</feature>
<evidence type="ECO:0000256" key="1">
    <source>
        <dbReference type="ARBA" id="ARBA00004141"/>
    </source>
</evidence>
<comment type="subcellular location">
    <subcellularLocation>
        <location evidence="1">Membrane</location>
        <topology evidence="1">Multi-pass membrane protein</topology>
    </subcellularLocation>
</comment>
<dbReference type="InterPro" id="IPR050360">
    <property type="entry name" value="MFS_Sugar_Transporters"/>
</dbReference>
<dbReference type="PROSITE" id="PS50850">
    <property type="entry name" value="MFS"/>
    <property type="match status" value="1"/>
</dbReference>
<dbReference type="GO" id="GO:0016020">
    <property type="term" value="C:membrane"/>
    <property type="evidence" value="ECO:0007669"/>
    <property type="project" value="UniProtKB-SubCell"/>
</dbReference>
<dbReference type="SUPFAM" id="SSF103473">
    <property type="entry name" value="MFS general substrate transporter"/>
    <property type="match status" value="1"/>
</dbReference>
<name>A0AAD5XJK9_9FUNG</name>
<feature type="chain" id="PRO_5042922986" description="Major facilitator superfamily (MFS) profile domain-containing protein" evidence="7">
    <location>
        <begin position="27"/>
        <end position="235"/>
    </location>
</feature>
<evidence type="ECO:0000256" key="5">
    <source>
        <dbReference type="ARBA" id="ARBA00023136"/>
    </source>
</evidence>
<evidence type="ECO:0000256" key="7">
    <source>
        <dbReference type="SAM" id="SignalP"/>
    </source>
</evidence>
<keyword evidence="3 6" id="KW-0812">Transmembrane</keyword>
<dbReference type="Proteomes" id="UP001211907">
    <property type="component" value="Unassembled WGS sequence"/>
</dbReference>
<dbReference type="GO" id="GO:0005351">
    <property type="term" value="F:carbohydrate:proton symporter activity"/>
    <property type="evidence" value="ECO:0007669"/>
    <property type="project" value="TreeGrafter"/>
</dbReference>
<dbReference type="EMBL" id="JADGJH010000213">
    <property type="protein sequence ID" value="KAJ3133553.1"/>
    <property type="molecule type" value="Genomic_DNA"/>
</dbReference>
<proteinExistence type="inferred from homology"/>